<dbReference type="Pfam" id="PF01467">
    <property type="entry name" value="CTP_transf_like"/>
    <property type="match status" value="1"/>
</dbReference>
<dbReference type="Proteomes" id="UP001176521">
    <property type="component" value="Unassembled WGS sequence"/>
</dbReference>
<feature type="domain" description="Cytidyltransferase-like" evidence="1">
    <location>
        <begin position="191"/>
        <end position="249"/>
    </location>
</feature>
<name>A0AAN6JNG8_9BASI</name>
<evidence type="ECO:0000313" key="2">
    <source>
        <dbReference type="EMBL" id="KAK0522913.1"/>
    </source>
</evidence>
<gene>
    <name evidence="2" type="primary">ELP2_2</name>
    <name evidence="2" type="ORF">OC842_006324</name>
</gene>
<dbReference type="SUPFAM" id="SSF52374">
    <property type="entry name" value="Nucleotidylyl transferase"/>
    <property type="match status" value="1"/>
</dbReference>
<dbReference type="PANTHER" id="PTHR10695">
    <property type="entry name" value="DEPHOSPHO-COA KINASE-RELATED"/>
    <property type="match status" value="1"/>
</dbReference>
<dbReference type="EMBL" id="JAPDMQ010000551">
    <property type="protein sequence ID" value="KAK0522913.1"/>
    <property type="molecule type" value="Genomic_DNA"/>
</dbReference>
<dbReference type="Gene3D" id="3.40.50.620">
    <property type="entry name" value="HUPs"/>
    <property type="match status" value="1"/>
</dbReference>
<sequence length="364" mass="38519">MPSTIFLLFRAPSSEVLRAPPPAEWASQIRAAVQRLLDAPVAHGSSQTSSSSSDGASSRLVVLFALDASAERLKYNLAFSHLDAFLQWAYGQAWSVAVERDALLFNVDVLLVPGASKEVVGRVLERESGSSTQDQDGTEANGDLLLLAEQEVLDAFAPPSWKTESIPPTPKTAGSFMSIQVCLPQYPVVALGGTFDHLHAGHKILLSAASALTTRKLIIGITSDEMLRSKAEAGLLESIERRKERVERFVRAFSAAWREAEGQGAVEIDAVTLRDVAGPAGTETDLQALVLTQETLSGGAFIADVREKNGLGALDQHVISVLGAKGETGLGGQGGETDAKQLAAAKVGSTAIRKWLAAKEGPKA</sequence>
<dbReference type="GO" id="GO:0004140">
    <property type="term" value="F:dephospho-CoA kinase activity"/>
    <property type="evidence" value="ECO:0007669"/>
    <property type="project" value="TreeGrafter"/>
</dbReference>
<dbReference type="NCBIfam" id="TIGR00125">
    <property type="entry name" value="cyt_tran_rel"/>
    <property type="match status" value="1"/>
</dbReference>
<dbReference type="PANTHER" id="PTHR10695:SF46">
    <property type="entry name" value="BIFUNCTIONAL COENZYME A SYNTHASE-RELATED"/>
    <property type="match status" value="1"/>
</dbReference>
<reference evidence="2" key="1">
    <citation type="journal article" date="2023" name="PhytoFront">
        <title>Draft Genome Resources of Seven Strains of Tilletia horrida, Causal Agent of Kernel Smut of Rice.</title>
        <authorList>
            <person name="Khanal S."/>
            <person name="Antony Babu S."/>
            <person name="Zhou X.G."/>
        </authorList>
    </citation>
    <scope>NUCLEOTIDE SEQUENCE</scope>
    <source>
        <strain evidence="2">TX3</strain>
    </source>
</reference>
<dbReference type="AlphaFoldDB" id="A0AAN6JNG8"/>
<evidence type="ECO:0000259" key="1">
    <source>
        <dbReference type="Pfam" id="PF01467"/>
    </source>
</evidence>
<comment type="caution">
    <text evidence="2">The sequence shown here is derived from an EMBL/GenBank/DDBJ whole genome shotgun (WGS) entry which is preliminary data.</text>
</comment>
<dbReference type="InterPro" id="IPR004821">
    <property type="entry name" value="Cyt_trans-like"/>
</dbReference>
<proteinExistence type="predicted"/>
<keyword evidence="3" id="KW-1185">Reference proteome</keyword>
<dbReference type="InterPro" id="IPR014729">
    <property type="entry name" value="Rossmann-like_a/b/a_fold"/>
</dbReference>
<accession>A0AAN6JNG8</accession>
<dbReference type="GO" id="GO:0015937">
    <property type="term" value="P:coenzyme A biosynthetic process"/>
    <property type="evidence" value="ECO:0007669"/>
    <property type="project" value="TreeGrafter"/>
</dbReference>
<evidence type="ECO:0000313" key="3">
    <source>
        <dbReference type="Proteomes" id="UP001176521"/>
    </source>
</evidence>
<protein>
    <submittedName>
        <fullName evidence="2">Elongator subunit elp2</fullName>
    </submittedName>
</protein>
<organism evidence="2 3">
    <name type="scientific">Tilletia horrida</name>
    <dbReference type="NCBI Taxonomy" id="155126"/>
    <lineage>
        <taxon>Eukaryota</taxon>
        <taxon>Fungi</taxon>
        <taxon>Dikarya</taxon>
        <taxon>Basidiomycota</taxon>
        <taxon>Ustilaginomycotina</taxon>
        <taxon>Exobasidiomycetes</taxon>
        <taxon>Tilletiales</taxon>
        <taxon>Tilletiaceae</taxon>
        <taxon>Tilletia</taxon>
    </lineage>
</organism>